<comment type="caution">
    <text evidence="1">The sequence shown here is derived from an EMBL/GenBank/DDBJ whole genome shotgun (WGS) entry which is preliminary data.</text>
</comment>
<accession>A0AAD5WI12</accession>
<reference evidence="1" key="1">
    <citation type="submission" date="2021-06" db="EMBL/GenBank/DDBJ databases">
        <title>Parelaphostrongylus tenuis whole genome reference sequence.</title>
        <authorList>
            <person name="Garwood T.J."/>
            <person name="Larsen P.A."/>
            <person name="Fountain-Jones N.M."/>
            <person name="Garbe J.R."/>
            <person name="Macchietto M.G."/>
            <person name="Kania S.A."/>
            <person name="Gerhold R.W."/>
            <person name="Richards J.E."/>
            <person name="Wolf T.M."/>
        </authorList>
    </citation>
    <scope>NUCLEOTIDE SEQUENCE</scope>
    <source>
        <strain evidence="1">MNPRO001-30</strain>
        <tissue evidence="1">Meninges</tissue>
    </source>
</reference>
<organism evidence="1 2">
    <name type="scientific">Parelaphostrongylus tenuis</name>
    <name type="common">Meningeal worm</name>
    <dbReference type="NCBI Taxonomy" id="148309"/>
    <lineage>
        <taxon>Eukaryota</taxon>
        <taxon>Metazoa</taxon>
        <taxon>Ecdysozoa</taxon>
        <taxon>Nematoda</taxon>
        <taxon>Chromadorea</taxon>
        <taxon>Rhabditida</taxon>
        <taxon>Rhabditina</taxon>
        <taxon>Rhabditomorpha</taxon>
        <taxon>Strongyloidea</taxon>
        <taxon>Metastrongylidae</taxon>
        <taxon>Parelaphostrongylus</taxon>
    </lineage>
</organism>
<proteinExistence type="predicted"/>
<dbReference type="EMBL" id="JAHQIW010006831">
    <property type="protein sequence ID" value="KAJ1370656.1"/>
    <property type="molecule type" value="Genomic_DNA"/>
</dbReference>
<gene>
    <name evidence="1" type="ORF">KIN20_032437</name>
</gene>
<evidence type="ECO:0000313" key="1">
    <source>
        <dbReference type="EMBL" id="KAJ1370656.1"/>
    </source>
</evidence>
<evidence type="ECO:0000313" key="2">
    <source>
        <dbReference type="Proteomes" id="UP001196413"/>
    </source>
</evidence>
<keyword evidence="2" id="KW-1185">Reference proteome</keyword>
<dbReference type="AlphaFoldDB" id="A0AAD5WI12"/>
<name>A0AAD5WI12_PARTN</name>
<sequence>MRYTGSYTWQQAFYYRFSMQANKDKGELDDAGEIDKICVVNLTKTKRCPHFKLSMTPEKSCRLDLARLTIDCSCLFLSFSAIYKAQHIVSGAHNYGGGPTSMGSGVHVTGSMELSRERVQSWFKFRKTKAKFEELNGVEILLHPL</sequence>
<protein>
    <submittedName>
        <fullName evidence="1">Uncharacterized protein</fullName>
    </submittedName>
</protein>
<dbReference type="Proteomes" id="UP001196413">
    <property type="component" value="Unassembled WGS sequence"/>
</dbReference>